<dbReference type="KEGG" id="sko:100329099"/>
<evidence type="ECO:0000256" key="5">
    <source>
        <dbReference type="ARBA" id="ARBA00023125"/>
    </source>
</evidence>
<reference evidence="15" key="2">
    <citation type="submission" date="2025-05" db="UniProtKB">
        <authorList>
            <consortium name="RefSeq"/>
        </authorList>
    </citation>
    <scope>IDENTIFICATION</scope>
</reference>
<evidence type="ECO:0000256" key="3">
    <source>
        <dbReference type="ARBA" id="ARBA00022833"/>
    </source>
</evidence>
<dbReference type="PRINTS" id="PR00047">
    <property type="entry name" value="STROIDFINGER"/>
</dbReference>
<dbReference type="PRINTS" id="PR00398">
    <property type="entry name" value="STRDHORMONER"/>
</dbReference>
<dbReference type="InterPro" id="IPR001723">
    <property type="entry name" value="Nuclear_hrmn_rcpt"/>
</dbReference>
<dbReference type="SUPFAM" id="SSF57716">
    <property type="entry name" value="Glucocorticoid receptor-like (DNA-binding domain)"/>
    <property type="match status" value="1"/>
</dbReference>
<feature type="region of interest" description="Disordered" evidence="10">
    <location>
        <begin position="119"/>
        <end position="155"/>
    </location>
</feature>
<dbReference type="PANTHER" id="PTHR24082">
    <property type="entry name" value="NUCLEAR HORMONE RECEPTOR"/>
    <property type="match status" value="1"/>
</dbReference>
<evidence type="ECO:0000313" key="15">
    <source>
        <dbReference type="RefSeq" id="NP_001164713.1"/>
    </source>
</evidence>
<dbReference type="EMBL" id="GU224209">
    <property type="protein sequence ID" value="ADB22618.1"/>
    <property type="molecule type" value="mRNA"/>
</dbReference>
<dbReference type="Pfam" id="PF00104">
    <property type="entry name" value="Hormone_recep"/>
    <property type="match status" value="1"/>
</dbReference>
<proteinExistence type="evidence at transcript level"/>
<keyword evidence="3 9" id="KW-0862">Zinc</keyword>
<keyword evidence="6 9" id="KW-0804">Transcription</keyword>
<keyword evidence="8 9" id="KW-0539">Nucleus</keyword>
<keyword evidence="14" id="KW-1185">Reference proteome</keyword>
<evidence type="ECO:0000256" key="6">
    <source>
        <dbReference type="ARBA" id="ARBA00023163"/>
    </source>
</evidence>
<dbReference type="GO" id="GO:0030154">
    <property type="term" value="P:cell differentiation"/>
    <property type="evidence" value="ECO:0007669"/>
    <property type="project" value="TreeGrafter"/>
</dbReference>
<name>D2XNI8_SACKO</name>
<dbReference type="SMART" id="SM00399">
    <property type="entry name" value="ZnF_C4"/>
    <property type="match status" value="1"/>
</dbReference>
<dbReference type="GO" id="GO:0008270">
    <property type="term" value="F:zinc ion binding"/>
    <property type="evidence" value="ECO:0007669"/>
    <property type="project" value="UniProtKB-KW"/>
</dbReference>
<dbReference type="Proteomes" id="UP000694865">
    <property type="component" value="Unplaced"/>
</dbReference>
<feature type="compositionally biased region" description="Low complexity" evidence="10">
    <location>
        <begin position="121"/>
        <end position="138"/>
    </location>
</feature>
<dbReference type="InterPro" id="IPR000536">
    <property type="entry name" value="Nucl_hrmn_rcpt_lig-bd"/>
</dbReference>
<protein>
    <submittedName>
        <fullName evidence="13">PPAR-like protein</fullName>
    </submittedName>
    <submittedName>
        <fullName evidence="15">Peroxisome proliferator-activated receptor-like protein</fullName>
    </submittedName>
</protein>
<dbReference type="RefSeq" id="NP_001164713.1">
    <property type="nucleotide sequence ID" value="NM_001171242.1"/>
</dbReference>
<dbReference type="GO" id="GO:0009755">
    <property type="term" value="P:hormone-mediated signaling pathway"/>
    <property type="evidence" value="ECO:0007669"/>
    <property type="project" value="TreeGrafter"/>
</dbReference>
<evidence type="ECO:0000256" key="2">
    <source>
        <dbReference type="ARBA" id="ARBA00022771"/>
    </source>
</evidence>
<keyword evidence="7 9" id="KW-0675">Receptor</keyword>
<dbReference type="PROSITE" id="PS00031">
    <property type="entry name" value="NUCLEAR_REC_DBD_1"/>
    <property type="match status" value="1"/>
</dbReference>
<feature type="domain" description="Nuclear receptor" evidence="11">
    <location>
        <begin position="18"/>
        <end position="96"/>
    </location>
</feature>
<dbReference type="Pfam" id="PF00105">
    <property type="entry name" value="zf-C4"/>
    <property type="match status" value="1"/>
</dbReference>
<dbReference type="GO" id="GO:0045944">
    <property type="term" value="P:positive regulation of transcription by RNA polymerase II"/>
    <property type="evidence" value="ECO:0007669"/>
    <property type="project" value="TreeGrafter"/>
</dbReference>
<evidence type="ECO:0000256" key="1">
    <source>
        <dbReference type="ARBA" id="ARBA00022723"/>
    </source>
</evidence>
<dbReference type="PROSITE" id="PS51843">
    <property type="entry name" value="NR_LBD"/>
    <property type="match status" value="1"/>
</dbReference>
<feature type="region of interest" description="Disordered" evidence="10">
    <location>
        <begin position="192"/>
        <end position="226"/>
    </location>
</feature>
<comment type="similarity">
    <text evidence="9">Belongs to the nuclear hormone receptor family.</text>
</comment>
<dbReference type="GO" id="GO:0000978">
    <property type="term" value="F:RNA polymerase II cis-regulatory region sequence-specific DNA binding"/>
    <property type="evidence" value="ECO:0007669"/>
    <property type="project" value="TreeGrafter"/>
</dbReference>
<dbReference type="SMART" id="SM00430">
    <property type="entry name" value="HOLI"/>
    <property type="match status" value="1"/>
</dbReference>
<keyword evidence="2 9" id="KW-0863">Zinc-finger</keyword>
<accession>D2XNI8</accession>
<dbReference type="AlphaFoldDB" id="D2XNI8"/>
<keyword evidence="4 9" id="KW-0805">Transcription regulation</keyword>
<evidence type="ECO:0000313" key="13">
    <source>
        <dbReference type="EMBL" id="ADB22618.1"/>
    </source>
</evidence>
<evidence type="ECO:0000256" key="8">
    <source>
        <dbReference type="ARBA" id="ARBA00023242"/>
    </source>
</evidence>
<keyword evidence="5 9" id="KW-0238">DNA-binding</keyword>
<comment type="subcellular location">
    <subcellularLocation>
        <location evidence="9">Nucleus</location>
    </subcellularLocation>
</comment>
<evidence type="ECO:0000256" key="7">
    <source>
        <dbReference type="ARBA" id="ARBA00023170"/>
    </source>
</evidence>
<dbReference type="InterPro" id="IPR050234">
    <property type="entry name" value="Nuclear_hormone_rcpt_NR1"/>
</dbReference>
<evidence type="ECO:0000256" key="10">
    <source>
        <dbReference type="SAM" id="MobiDB-lite"/>
    </source>
</evidence>
<dbReference type="GO" id="GO:0000122">
    <property type="term" value="P:negative regulation of transcription by RNA polymerase II"/>
    <property type="evidence" value="ECO:0007669"/>
    <property type="project" value="TreeGrafter"/>
</dbReference>
<evidence type="ECO:0000259" key="12">
    <source>
        <dbReference type="PROSITE" id="PS51843"/>
    </source>
</evidence>
<dbReference type="GeneID" id="100329099"/>
<dbReference type="InterPro" id="IPR035500">
    <property type="entry name" value="NHR-like_dom_sf"/>
</dbReference>
<evidence type="ECO:0000313" key="14">
    <source>
        <dbReference type="Proteomes" id="UP000694865"/>
    </source>
</evidence>
<dbReference type="GO" id="GO:0004879">
    <property type="term" value="F:nuclear receptor activity"/>
    <property type="evidence" value="ECO:0007669"/>
    <property type="project" value="TreeGrafter"/>
</dbReference>
<dbReference type="PANTHER" id="PTHR24082:SF497">
    <property type="entry name" value="PEROXISOME PROLIFERATOR-ACTIVATED RECEPTOR GAMMA-LIKE"/>
    <property type="match status" value="1"/>
</dbReference>
<dbReference type="GO" id="GO:0005634">
    <property type="term" value="C:nucleus"/>
    <property type="evidence" value="ECO:0007669"/>
    <property type="project" value="UniProtKB-SubCell"/>
</dbReference>
<gene>
    <name evidence="15" type="primary">LOC100329099</name>
</gene>
<evidence type="ECO:0000256" key="9">
    <source>
        <dbReference type="RuleBase" id="RU004334"/>
    </source>
</evidence>
<organism evidence="13">
    <name type="scientific">Saccoglossus kowalevskii</name>
    <name type="common">Acorn worm</name>
    <dbReference type="NCBI Taxonomy" id="10224"/>
    <lineage>
        <taxon>Eukaryota</taxon>
        <taxon>Metazoa</taxon>
        <taxon>Hemichordata</taxon>
        <taxon>Enteropneusta</taxon>
        <taxon>Harrimaniidae</taxon>
        <taxon>Saccoglossus</taxon>
    </lineage>
</organism>
<dbReference type="Gene3D" id="1.10.565.10">
    <property type="entry name" value="Retinoid X Receptor"/>
    <property type="match status" value="1"/>
</dbReference>
<dbReference type="SUPFAM" id="SSF48508">
    <property type="entry name" value="Nuclear receptor ligand-binding domain"/>
    <property type="match status" value="1"/>
</dbReference>
<reference evidence="13" key="1">
    <citation type="submission" date="2009-11" db="EMBL/GenBank/DDBJ databases">
        <authorList>
            <person name="Freeman R.M.Jr."/>
            <person name="Wu M."/>
            <person name="Gerhart J."/>
        </authorList>
    </citation>
    <scope>NUCLEOTIDE SEQUENCE</scope>
</reference>
<evidence type="ECO:0000259" key="11">
    <source>
        <dbReference type="PROSITE" id="PS51030"/>
    </source>
</evidence>
<dbReference type="GO" id="GO:0019216">
    <property type="term" value="P:regulation of lipid metabolic process"/>
    <property type="evidence" value="ECO:0007669"/>
    <property type="project" value="TreeGrafter"/>
</dbReference>
<dbReference type="PROSITE" id="PS51030">
    <property type="entry name" value="NUCLEAR_REC_DBD_2"/>
    <property type="match status" value="1"/>
</dbReference>
<dbReference type="OrthoDB" id="7634782at2759"/>
<feature type="domain" description="NR LBD" evidence="12">
    <location>
        <begin position="166"/>
        <end position="440"/>
    </location>
</feature>
<keyword evidence="1 9" id="KW-0479">Metal-binding</keyword>
<dbReference type="InterPro" id="IPR013088">
    <property type="entry name" value="Znf_NHR/GATA"/>
</dbReference>
<sequence>MASSKIKNRKSRPRQASKYVCAVCGDVSTGLHYGVHSCEGCKGFFRRTIRMSLLYEPCPYRDSDPCTINISTRNKCQFCRYKKCLDVGMSAKEVKMGRIPLVEKKKILQELEKRASLMTAPPTGTLTPTPSPSTSLVSSDDHGCSQSPSFPLESPVQTPMRFFSAENEELIDNLYSAYSQIFQEALKFKKYRKSPSENKESTDVNIEVNESMLSSPENGQDQERSRDPEAFIELTEFKDVIMCGHCVAQAQIKLAASFVRTLNDFQDLDISDQVILLKHGAYELSMMVNSYRLADPSRLVLYELGVYINTDRMINHFSSLINMNMKEITEPKIKFGQRVIQLNMTDQEMALMCALVLFAPDRDGIQDRAKVELFQEKITSALEYTIQQTRPGNRVLLPKILNLLVELRTHSVQHIKHLRFAYRPDSKMRNMVGLEFELPPLLREVFGFESGTDFEDDAEDYVLPI</sequence>
<dbReference type="Gene3D" id="3.30.50.10">
    <property type="entry name" value="Erythroid Transcription Factor GATA-1, subunit A"/>
    <property type="match status" value="1"/>
</dbReference>
<evidence type="ECO:0000256" key="4">
    <source>
        <dbReference type="ARBA" id="ARBA00023015"/>
    </source>
</evidence>
<dbReference type="InterPro" id="IPR001628">
    <property type="entry name" value="Znf_hrmn_rcpt"/>
</dbReference>